<keyword evidence="5" id="KW-1185">Reference proteome</keyword>
<dbReference type="InterPro" id="IPR025961">
    <property type="entry name" value="Metal_resist"/>
</dbReference>
<dbReference type="Pfam" id="PF13801">
    <property type="entry name" value="Metal_resist"/>
    <property type="match status" value="1"/>
</dbReference>
<evidence type="ECO:0000256" key="2">
    <source>
        <dbReference type="SAM" id="MobiDB-lite"/>
    </source>
</evidence>
<protein>
    <recommendedName>
        <fullName evidence="6">Periplasmic heavy metal sensor</fullName>
    </recommendedName>
</protein>
<keyword evidence="1" id="KW-0175">Coiled coil</keyword>
<evidence type="ECO:0000313" key="5">
    <source>
        <dbReference type="Proteomes" id="UP000075583"/>
    </source>
</evidence>
<accession>A0A150XNA5</accession>
<dbReference type="RefSeq" id="WP_062590671.1">
    <property type="nucleotide sequence ID" value="NZ_LQZQ01000005.1"/>
</dbReference>
<name>A0A150XNA5_ROSEK</name>
<keyword evidence="3" id="KW-1133">Transmembrane helix</keyword>
<evidence type="ECO:0000256" key="1">
    <source>
        <dbReference type="SAM" id="Coils"/>
    </source>
</evidence>
<dbReference type="STRING" id="279360.MB14_16725"/>
<dbReference type="EMBL" id="LQZQ01000005">
    <property type="protein sequence ID" value="KYG80184.1"/>
    <property type="molecule type" value="Genomic_DNA"/>
</dbReference>
<evidence type="ECO:0000313" key="4">
    <source>
        <dbReference type="EMBL" id="KYG80184.1"/>
    </source>
</evidence>
<reference evidence="4" key="1">
    <citation type="submission" date="2016-01" db="EMBL/GenBank/DDBJ databases">
        <title>Genome sequencing of Roseivirga ehrenbergii KMM 6017.</title>
        <authorList>
            <person name="Selvaratnam C."/>
            <person name="Thevarajoo S."/>
            <person name="Goh K.M."/>
            <person name="Ee R."/>
            <person name="Chan K.-G."/>
            <person name="Chong C.S."/>
        </authorList>
    </citation>
    <scope>NUCLEOTIDE SEQUENCE [LARGE SCALE GENOMIC DNA]</scope>
    <source>
        <strain evidence="4">KMM 6017</strain>
    </source>
</reference>
<proteinExistence type="predicted"/>
<dbReference type="AlphaFoldDB" id="A0A150XNA5"/>
<feature type="coiled-coil region" evidence="1">
    <location>
        <begin position="60"/>
        <end position="94"/>
    </location>
</feature>
<evidence type="ECO:0000256" key="3">
    <source>
        <dbReference type="SAM" id="Phobius"/>
    </source>
</evidence>
<comment type="caution">
    <text evidence="4">The sequence shown here is derived from an EMBL/GenBank/DDBJ whole genome shotgun (WGS) entry which is preliminary data.</text>
</comment>
<keyword evidence="3" id="KW-0812">Transmembrane</keyword>
<gene>
    <name evidence="4" type="ORF">MB14_16725</name>
</gene>
<evidence type="ECO:0008006" key="6">
    <source>
        <dbReference type="Google" id="ProtNLM"/>
    </source>
</evidence>
<dbReference type="Proteomes" id="UP000075583">
    <property type="component" value="Unassembled WGS sequence"/>
</dbReference>
<dbReference type="OrthoDB" id="595025at2"/>
<dbReference type="Gene3D" id="1.20.120.1490">
    <property type="match status" value="1"/>
</dbReference>
<organism evidence="4 5">
    <name type="scientific">Roseivirga ehrenbergii (strain DSM 102268 / JCM 13514 / KCTC 12282 / NCIMB 14502 / KMM 6017)</name>
    <dbReference type="NCBI Taxonomy" id="279360"/>
    <lineage>
        <taxon>Bacteria</taxon>
        <taxon>Pseudomonadati</taxon>
        <taxon>Bacteroidota</taxon>
        <taxon>Cytophagia</taxon>
        <taxon>Cytophagales</taxon>
        <taxon>Roseivirgaceae</taxon>
        <taxon>Roseivirga</taxon>
    </lineage>
</organism>
<feature type="region of interest" description="Disordered" evidence="2">
    <location>
        <begin position="147"/>
        <end position="179"/>
    </location>
</feature>
<sequence length="179" mass="20154">MDFIRRNKLLGGAVIVLVIFNAALLVFLWLGRLENNRLNNGPEGKGRLLEERLNLSPDQVDQLETLKAAHFRQVNQYQREFNETRRQLHGLLNTENPQEKARVLAGKMGDIQSKIEISTFEHFASIRAICTTEQQKTFDKIISEVLRVEPNGNGPQGVRPPPEGGPAGNRPPPREKGGR</sequence>
<keyword evidence="3" id="KW-0472">Membrane</keyword>
<feature type="transmembrane region" description="Helical" evidence="3">
    <location>
        <begin position="9"/>
        <end position="30"/>
    </location>
</feature>